<sequence>MTRSIDDEVRENQKLHRKGSPALELLEQILESRHQGWCRYGQLDLPSDGIPDQIPDSEFRRCIHELGRHELARALVRACVHGDLKIAKTIWSARGPFAVEYQPNSIWTIIGGTKVSLETSANHLFTNSSSGNDLRELLEWMPSVGLGFMVGIGSEHALLFDSNGLKRPINQLTRPPAFAGDLPVLSGGFLHHPELAIALRAKSLKTHYPKPYKKVLCWVEEEMLAVAGDNAEQFSINHGLTLGQGEDEHQVRITHDLKACTEDALRDVQSYFIEDNHTKRSHGEWEALRLAMRREPVGQADADRQNMILGHLGSEEHQYGLSHRPGYVLCSADLEYLCSFEMGAVRTENLARSRAFVSSYFPLDMISLDAKNGDRAGDIYPRDDIGVDINLEHGSHEGLDKLYQSMGNKSPIKDLVRPMIPKDLVSFLLKLNCSRTVDAKSMLCLQQAFGMDNTGLAMSPNHHDLQMLLDEGFAFSKETATNLTLKKIGGRMVSCQRENSQETKVFLSVSSLIREVGLTNKTLENEPELDAAYRNAIRLGLWPSSKPSVRPRTIAAALKMVAALKFVSTENHDQALLAYLTVAGPEACAKAAKSADQWLALKTHFGSDTMDQYLGLADRAVRGGVLEDELGM</sequence>
<dbReference type="RefSeq" id="WP_198747795.1">
    <property type="nucleotide sequence ID" value="NZ_JAEHTE010000023.1"/>
</dbReference>
<evidence type="ECO:0000313" key="1">
    <source>
        <dbReference type="EMBL" id="MBI6885868.1"/>
    </source>
</evidence>
<dbReference type="EMBL" id="JAEHTE010000023">
    <property type="protein sequence ID" value="MBI6885868.1"/>
    <property type="molecule type" value="Genomic_DNA"/>
</dbReference>
<organism evidence="1 2">
    <name type="scientific">Pseudomonas putida</name>
    <name type="common">Arthrobacter siderocapsulatus</name>
    <dbReference type="NCBI Taxonomy" id="303"/>
    <lineage>
        <taxon>Bacteria</taxon>
        <taxon>Pseudomonadati</taxon>
        <taxon>Pseudomonadota</taxon>
        <taxon>Gammaproteobacteria</taxon>
        <taxon>Pseudomonadales</taxon>
        <taxon>Pseudomonadaceae</taxon>
        <taxon>Pseudomonas</taxon>
    </lineage>
</organism>
<dbReference type="AlphaFoldDB" id="A0A8I1EIR0"/>
<dbReference type="Proteomes" id="UP000637061">
    <property type="component" value="Unassembled WGS sequence"/>
</dbReference>
<protein>
    <submittedName>
        <fullName evidence="1">Uncharacterized protein</fullName>
    </submittedName>
</protein>
<name>A0A8I1EIR0_PSEPU</name>
<gene>
    <name evidence="1" type="ORF">JEU22_18330</name>
</gene>
<evidence type="ECO:0000313" key="2">
    <source>
        <dbReference type="Proteomes" id="UP000637061"/>
    </source>
</evidence>
<reference evidence="1" key="1">
    <citation type="submission" date="2020-12" db="EMBL/GenBank/DDBJ databases">
        <title>Enhanced detection system for hospital associated transmission using whole genome sequencing surveillance.</title>
        <authorList>
            <person name="Harrison L.H."/>
            <person name="Van Tyne D."/>
            <person name="Marsh J.W."/>
            <person name="Griffith M.P."/>
            <person name="Snyder D.J."/>
            <person name="Cooper V.S."/>
            <person name="Mustapha M."/>
        </authorList>
    </citation>
    <scope>NUCLEOTIDE SEQUENCE</scope>
    <source>
        <strain evidence="1">PSB00042</strain>
    </source>
</reference>
<comment type="caution">
    <text evidence="1">The sequence shown here is derived from an EMBL/GenBank/DDBJ whole genome shotgun (WGS) entry which is preliminary data.</text>
</comment>
<proteinExistence type="predicted"/>
<accession>A0A8I1EIR0</accession>